<dbReference type="PANTHER" id="PTHR47435:SF4">
    <property type="entry name" value="KELCH REPEAT PROTEIN (AFU_ORTHOLOGUE AFUA_5G12780)"/>
    <property type="match status" value="1"/>
</dbReference>
<protein>
    <submittedName>
        <fullName evidence="3">Nitrile-specifier protein 4</fullName>
    </submittedName>
</protein>
<reference evidence="3 4" key="1">
    <citation type="journal article" date="2014" name="Genome Biol. Evol.">
        <title>The genome of the myxosporean Thelohanellus kitauei shows adaptations to nutrient acquisition within its fish host.</title>
        <authorList>
            <person name="Yang Y."/>
            <person name="Xiong J."/>
            <person name="Zhou Z."/>
            <person name="Huo F."/>
            <person name="Miao W."/>
            <person name="Ran C."/>
            <person name="Liu Y."/>
            <person name="Zhang J."/>
            <person name="Feng J."/>
            <person name="Wang M."/>
            <person name="Wang M."/>
            <person name="Wang L."/>
            <person name="Yao B."/>
        </authorList>
    </citation>
    <scope>NUCLEOTIDE SEQUENCE [LARGE SCALE GENOMIC DNA]</scope>
    <source>
        <strain evidence="3">Wuqing</strain>
    </source>
</reference>
<gene>
    <name evidence="3" type="ORF">RF11_15628</name>
</gene>
<dbReference type="Pfam" id="PF24681">
    <property type="entry name" value="Kelch_KLHDC2_KLHL20_DRC7"/>
    <property type="match status" value="1"/>
</dbReference>
<dbReference type="PANTHER" id="PTHR47435">
    <property type="entry name" value="KELCH REPEAT PROTEIN (AFU_ORTHOLOGUE AFUA_5G12780)"/>
    <property type="match status" value="1"/>
</dbReference>
<dbReference type="EMBL" id="JWZT01000607">
    <property type="protein sequence ID" value="KII73926.1"/>
    <property type="molecule type" value="Genomic_DNA"/>
</dbReference>
<name>A0A0C2N2N9_THEKT</name>
<dbReference type="SUPFAM" id="SSF117281">
    <property type="entry name" value="Kelch motif"/>
    <property type="match status" value="1"/>
</dbReference>
<dbReference type="Gene3D" id="2.120.10.80">
    <property type="entry name" value="Kelch-type beta propeller"/>
    <property type="match status" value="1"/>
</dbReference>
<keyword evidence="2" id="KW-0408">Iron</keyword>
<comment type="caution">
    <text evidence="3">The sequence shown here is derived from an EMBL/GenBank/DDBJ whole genome shotgun (WGS) entry which is preliminary data.</text>
</comment>
<dbReference type="OrthoDB" id="5953725at2759"/>
<evidence type="ECO:0000313" key="4">
    <source>
        <dbReference type="Proteomes" id="UP000031668"/>
    </source>
</evidence>
<dbReference type="AlphaFoldDB" id="A0A0C2N2N9"/>
<dbReference type="GO" id="GO:0019760">
    <property type="term" value="P:glucosinolate metabolic process"/>
    <property type="evidence" value="ECO:0007669"/>
    <property type="project" value="UniProtKB-ARBA"/>
</dbReference>
<evidence type="ECO:0000313" key="3">
    <source>
        <dbReference type="EMBL" id="KII73926.1"/>
    </source>
</evidence>
<dbReference type="Proteomes" id="UP000031668">
    <property type="component" value="Unassembled WGS sequence"/>
</dbReference>
<proteinExistence type="predicted"/>
<organism evidence="3 4">
    <name type="scientific">Thelohanellus kitauei</name>
    <name type="common">Myxosporean</name>
    <dbReference type="NCBI Taxonomy" id="669202"/>
    <lineage>
        <taxon>Eukaryota</taxon>
        <taxon>Metazoa</taxon>
        <taxon>Cnidaria</taxon>
        <taxon>Myxozoa</taxon>
        <taxon>Myxosporea</taxon>
        <taxon>Bivalvulida</taxon>
        <taxon>Platysporina</taxon>
        <taxon>Myxobolidae</taxon>
        <taxon>Thelohanellus</taxon>
    </lineage>
</organism>
<keyword evidence="1" id="KW-0677">Repeat</keyword>
<evidence type="ECO:0000256" key="1">
    <source>
        <dbReference type="ARBA" id="ARBA00022737"/>
    </source>
</evidence>
<keyword evidence="4" id="KW-1185">Reference proteome</keyword>
<dbReference type="InterPro" id="IPR015915">
    <property type="entry name" value="Kelch-typ_b-propeller"/>
</dbReference>
<sequence>MSSFDEFLIMYGGMYLSTKHHLDELWIYNTLSRIWKRHQTPIYPTKTCVYSSICVVGNLVYIFGGQHLQSPRRCTNSLVSFDIKKETWQLLSPHIDENCQNKPPPMSANLLCYHHGSLYVFGGFDVFGPVDTIYKFCLTTLTWSLVEYNGIKHTLSIPNFGTVYKNQYCF</sequence>
<accession>A0A0C2N2N9</accession>
<evidence type="ECO:0000256" key="2">
    <source>
        <dbReference type="ARBA" id="ARBA00023004"/>
    </source>
</evidence>